<comment type="caution">
    <text evidence="2">The sequence shown here is derived from an EMBL/GenBank/DDBJ whole genome shotgun (WGS) entry which is preliminary data.</text>
</comment>
<organism evidence="2 3">
    <name type="scientific">Mycena rosella</name>
    <name type="common">Pink bonnet</name>
    <name type="synonym">Agaricus rosellus</name>
    <dbReference type="NCBI Taxonomy" id="1033263"/>
    <lineage>
        <taxon>Eukaryota</taxon>
        <taxon>Fungi</taxon>
        <taxon>Dikarya</taxon>
        <taxon>Basidiomycota</taxon>
        <taxon>Agaricomycotina</taxon>
        <taxon>Agaricomycetes</taxon>
        <taxon>Agaricomycetidae</taxon>
        <taxon>Agaricales</taxon>
        <taxon>Marasmiineae</taxon>
        <taxon>Mycenaceae</taxon>
        <taxon>Mycena</taxon>
    </lineage>
</organism>
<sequence length="317" mass="35412">MRRGSVWEYSADESSRKETFNDEAEVKVNHEIDAVKSKKKSSAEGIGWMKGRTGAAESRRNGNIERHFAISWFRRLRGWHRMESDAQSDGFASFAENLGRNHRVRLRVVFCRRLNHKFARNLREQIFGLEKIGVGRGIASWTSHSNGVGESADGNTVRAGAWVKSKRSSEVAGATNILTRLNDTEKGARCQRLPEFKRIPQQHSFGGLGGGWSRADGDCGRIRARIEKTAQGAIKRPARNQVLDRGSVTGWRRSGAEEAGARRSRGVAICEFDQRRVLDNDRDGWLVAAAANVRRIGEKQGRSADRGEGGKRGRWGK</sequence>
<dbReference type="EMBL" id="JARKIE010000030">
    <property type="protein sequence ID" value="KAJ7697433.1"/>
    <property type="molecule type" value="Genomic_DNA"/>
</dbReference>
<feature type="compositionally biased region" description="Basic and acidic residues" evidence="1">
    <location>
        <begin position="296"/>
        <end position="311"/>
    </location>
</feature>
<evidence type="ECO:0000313" key="3">
    <source>
        <dbReference type="Proteomes" id="UP001221757"/>
    </source>
</evidence>
<dbReference type="Proteomes" id="UP001221757">
    <property type="component" value="Unassembled WGS sequence"/>
</dbReference>
<name>A0AAD7GJC3_MYCRO</name>
<gene>
    <name evidence="2" type="ORF">B0H17DRAFT_1177664</name>
</gene>
<dbReference type="AlphaFoldDB" id="A0AAD7GJC3"/>
<protein>
    <submittedName>
        <fullName evidence="2">Uncharacterized protein</fullName>
    </submittedName>
</protein>
<keyword evidence="3" id="KW-1185">Reference proteome</keyword>
<reference evidence="2" key="1">
    <citation type="submission" date="2023-03" db="EMBL/GenBank/DDBJ databases">
        <title>Massive genome expansion in bonnet fungi (Mycena s.s.) driven by repeated elements and novel gene families across ecological guilds.</title>
        <authorList>
            <consortium name="Lawrence Berkeley National Laboratory"/>
            <person name="Harder C.B."/>
            <person name="Miyauchi S."/>
            <person name="Viragh M."/>
            <person name="Kuo A."/>
            <person name="Thoen E."/>
            <person name="Andreopoulos B."/>
            <person name="Lu D."/>
            <person name="Skrede I."/>
            <person name="Drula E."/>
            <person name="Henrissat B."/>
            <person name="Morin E."/>
            <person name="Kohler A."/>
            <person name="Barry K."/>
            <person name="LaButti K."/>
            <person name="Morin E."/>
            <person name="Salamov A."/>
            <person name="Lipzen A."/>
            <person name="Mereny Z."/>
            <person name="Hegedus B."/>
            <person name="Baldrian P."/>
            <person name="Stursova M."/>
            <person name="Weitz H."/>
            <person name="Taylor A."/>
            <person name="Grigoriev I.V."/>
            <person name="Nagy L.G."/>
            <person name="Martin F."/>
            <person name="Kauserud H."/>
        </authorList>
    </citation>
    <scope>NUCLEOTIDE SEQUENCE</scope>
    <source>
        <strain evidence="2">CBHHK067</strain>
    </source>
</reference>
<proteinExistence type="predicted"/>
<evidence type="ECO:0000256" key="1">
    <source>
        <dbReference type="SAM" id="MobiDB-lite"/>
    </source>
</evidence>
<evidence type="ECO:0000313" key="2">
    <source>
        <dbReference type="EMBL" id="KAJ7697433.1"/>
    </source>
</evidence>
<feature type="region of interest" description="Disordered" evidence="1">
    <location>
        <begin position="296"/>
        <end position="317"/>
    </location>
</feature>
<accession>A0AAD7GJC3</accession>